<dbReference type="EMBL" id="BRYA01000092">
    <property type="protein sequence ID" value="GMI38853.1"/>
    <property type="molecule type" value="Genomic_DNA"/>
</dbReference>
<feature type="repeat" description="TPR" evidence="3">
    <location>
        <begin position="229"/>
        <end position="262"/>
    </location>
</feature>
<dbReference type="PANTHER" id="PTHR45586">
    <property type="entry name" value="TPR REPEAT-CONTAINING PROTEIN PA4667"/>
    <property type="match status" value="1"/>
</dbReference>
<dbReference type="Pfam" id="PF14559">
    <property type="entry name" value="TPR_19"/>
    <property type="match status" value="2"/>
</dbReference>
<protein>
    <recommendedName>
        <fullName evidence="7">UDP-N-acetylglucosamine--peptide N-acetylglucosaminyltransferase SPINDLY</fullName>
    </recommendedName>
</protein>
<dbReference type="InterPro" id="IPR051012">
    <property type="entry name" value="CellSynth/LPSAsmb/PSIAsmb"/>
</dbReference>
<keyword evidence="6" id="KW-1185">Reference proteome</keyword>
<evidence type="ECO:0000256" key="4">
    <source>
        <dbReference type="SAM" id="MobiDB-lite"/>
    </source>
</evidence>
<keyword evidence="2 3" id="KW-0802">TPR repeat</keyword>
<organism evidence="5 6">
    <name type="scientific">Triparma columacea</name>
    <dbReference type="NCBI Taxonomy" id="722753"/>
    <lineage>
        <taxon>Eukaryota</taxon>
        <taxon>Sar</taxon>
        <taxon>Stramenopiles</taxon>
        <taxon>Ochrophyta</taxon>
        <taxon>Bolidophyceae</taxon>
        <taxon>Parmales</taxon>
        <taxon>Triparmaceae</taxon>
        <taxon>Triparma</taxon>
    </lineage>
</organism>
<dbReference type="SUPFAM" id="SSF48452">
    <property type="entry name" value="TPR-like"/>
    <property type="match status" value="2"/>
</dbReference>
<dbReference type="Gene3D" id="1.25.40.10">
    <property type="entry name" value="Tetratricopeptide repeat domain"/>
    <property type="match status" value="5"/>
</dbReference>
<dbReference type="Proteomes" id="UP001165065">
    <property type="component" value="Unassembled WGS sequence"/>
</dbReference>
<dbReference type="PROSITE" id="PS50293">
    <property type="entry name" value="TPR_REGION"/>
    <property type="match status" value="1"/>
</dbReference>
<feature type="repeat" description="TPR" evidence="3">
    <location>
        <begin position="85"/>
        <end position="118"/>
    </location>
</feature>
<reference evidence="6" key="1">
    <citation type="journal article" date="2023" name="Commun. Biol.">
        <title>Genome analysis of Parmales, the sister group of diatoms, reveals the evolutionary specialization of diatoms from phago-mixotrophs to photoautotrophs.</title>
        <authorList>
            <person name="Ban H."/>
            <person name="Sato S."/>
            <person name="Yoshikawa S."/>
            <person name="Yamada K."/>
            <person name="Nakamura Y."/>
            <person name="Ichinomiya M."/>
            <person name="Sato N."/>
            <person name="Blanc-Mathieu R."/>
            <person name="Endo H."/>
            <person name="Kuwata A."/>
            <person name="Ogata H."/>
        </authorList>
    </citation>
    <scope>NUCLEOTIDE SEQUENCE [LARGE SCALE GENOMIC DNA]</scope>
</reference>
<dbReference type="PROSITE" id="PS50005">
    <property type="entry name" value="TPR"/>
    <property type="match status" value="8"/>
</dbReference>
<evidence type="ECO:0008006" key="7">
    <source>
        <dbReference type="Google" id="ProtNLM"/>
    </source>
</evidence>
<feature type="repeat" description="TPR" evidence="3">
    <location>
        <begin position="359"/>
        <end position="392"/>
    </location>
</feature>
<accession>A0A9W7G9J3</accession>
<dbReference type="SMART" id="SM00028">
    <property type="entry name" value="TPR"/>
    <property type="match status" value="12"/>
</dbReference>
<comment type="caution">
    <text evidence="5">The sequence shown here is derived from an EMBL/GenBank/DDBJ whole genome shotgun (WGS) entry which is preliminary data.</text>
</comment>
<dbReference type="Pfam" id="PF13181">
    <property type="entry name" value="TPR_8"/>
    <property type="match status" value="1"/>
</dbReference>
<keyword evidence="1" id="KW-0677">Repeat</keyword>
<dbReference type="InterPro" id="IPR019734">
    <property type="entry name" value="TPR_rpt"/>
</dbReference>
<evidence type="ECO:0000313" key="5">
    <source>
        <dbReference type="EMBL" id="GMI38853.1"/>
    </source>
</evidence>
<dbReference type="Pfam" id="PF13414">
    <property type="entry name" value="TPR_11"/>
    <property type="match status" value="2"/>
</dbReference>
<dbReference type="InterPro" id="IPR011990">
    <property type="entry name" value="TPR-like_helical_dom_sf"/>
</dbReference>
<feature type="repeat" description="TPR" evidence="3">
    <location>
        <begin position="393"/>
        <end position="426"/>
    </location>
</feature>
<evidence type="ECO:0000256" key="2">
    <source>
        <dbReference type="ARBA" id="ARBA00022803"/>
    </source>
</evidence>
<sequence>MKVGNRPKIDRRGSLFGGLMLVEGGEEKLLLQGKIEGLKRELQDKTLLNPGAIHNNLANALMSSNNITEAIHHYKEALALNTNDAAAYMNLGVAYKHMDMFEKALEYFSKSLELRPTADEHYNMANTYVKLTPPDNEKAIIHYKEALRLDPSHANCHQNLGLALKNSGQLDAAILEMKQAVKKGGTSANFSYNLGNALFTKGVEMGKSQAIEEAVQAFSMALSMKPDDPDIRTNLGIALMEMGKPAEAIMQYQEVMRLEPGDGLTHYNCGNAFLTQGLHEQAIEQYSEAIILLPLHYDSHYNLSMALMKAGNFEEAIDAMENLLLWDEHELGSEGEGEIGELEVSGAGGAGGGSKGDNSTIYYNIGYMKGKLGLTEKAIEYLKASIKIDRSNAYAHLNLGNYLALAKDAEGSLAAYREACKISPKDPKILRNMAYVLIEQGNVEEGVLWLEKLLEVAPNDSEITSYLEQCQEELKMSRKIKEDIEAGLKVVEKEPQNVGARANLAMAMKADGNLAGAIAQFEECLNVQPGHPQIESFLKECQDQLKTTQSQNNAEPGSIEEEKTISKTGRFSMFGGKKKGRAMGGGKKQGSQRKVGVAG</sequence>
<feature type="repeat" description="TPR" evidence="3">
    <location>
        <begin position="263"/>
        <end position="296"/>
    </location>
</feature>
<dbReference type="SUPFAM" id="SSF81901">
    <property type="entry name" value="HCP-like"/>
    <property type="match status" value="1"/>
</dbReference>
<evidence type="ECO:0000256" key="1">
    <source>
        <dbReference type="ARBA" id="ARBA00022737"/>
    </source>
</evidence>
<proteinExistence type="predicted"/>
<dbReference type="PANTHER" id="PTHR45586:SF1">
    <property type="entry name" value="LIPOPOLYSACCHARIDE ASSEMBLY PROTEIN B"/>
    <property type="match status" value="1"/>
</dbReference>
<dbReference type="OrthoDB" id="1926212at2759"/>
<evidence type="ECO:0000313" key="6">
    <source>
        <dbReference type="Proteomes" id="UP001165065"/>
    </source>
</evidence>
<dbReference type="AlphaFoldDB" id="A0A9W7G9J3"/>
<feature type="repeat" description="TPR" evidence="3">
    <location>
        <begin position="427"/>
        <end position="460"/>
    </location>
</feature>
<name>A0A9W7G9J3_9STRA</name>
<gene>
    <name evidence="5" type="ORF">TrCOL_g10236</name>
</gene>
<evidence type="ECO:0000256" key="3">
    <source>
        <dbReference type="PROSITE-ProRule" id="PRU00339"/>
    </source>
</evidence>
<feature type="region of interest" description="Disordered" evidence="4">
    <location>
        <begin position="548"/>
        <end position="599"/>
    </location>
</feature>
<dbReference type="Pfam" id="PF13432">
    <property type="entry name" value="TPR_16"/>
    <property type="match status" value="1"/>
</dbReference>
<feature type="repeat" description="TPR" evidence="3">
    <location>
        <begin position="195"/>
        <end position="228"/>
    </location>
</feature>
<feature type="repeat" description="TPR" evidence="3">
    <location>
        <begin position="51"/>
        <end position="84"/>
    </location>
</feature>